<dbReference type="InterPro" id="IPR014710">
    <property type="entry name" value="RmlC-like_jellyroll"/>
</dbReference>
<dbReference type="SUPFAM" id="SSF51182">
    <property type="entry name" value="RmlC-like cupins"/>
    <property type="match status" value="1"/>
</dbReference>
<sequence length="190" mass="21158">MWGVDLPFLVKVLSIEKALSIQAHPDKELARDFHKSQPFNQVELKNVLCTVPEIVELVEGADASRILFCEPNSPEGKAEKEELVMRLEDQYPDDAGVMAAFLLNYVNLNCGCSRNSERSLLESIHDKTATVVFPSVAGPSVFLFLAGYAIGYAGSKKYKFEEGEVVFVPAYMEFTITSTSKELRVVQSWS</sequence>
<dbReference type="GO" id="GO:0009298">
    <property type="term" value="P:GDP-mannose biosynthetic process"/>
    <property type="evidence" value="ECO:0007669"/>
    <property type="project" value="UniProtKB-UniPathway"/>
</dbReference>
<dbReference type="GO" id="GO:0004476">
    <property type="term" value="F:mannose-6-phosphate isomerase activity"/>
    <property type="evidence" value="ECO:0007669"/>
    <property type="project" value="InterPro"/>
</dbReference>
<protein>
    <recommendedName>
        <fullName evidence="1">Phosphomannose isomerase type I catalytic domain-containing protein</fullName>
    </recommendedName>
</protein>
<dbReference type="InterPro" id="IPR011051">
    <property type="entry name" value="RmlC_Cupin_sf"/>
</dbReference>
<evidence type="ECO:0000313" key="2">
    <source>
        <dbReference type="EMBL" id="TXG57373.1"/>
    </source>
</evidence>
<dbReference type="AlphaFoldDB" id="A0A5C7HK27"/>
<reference evidence="3" key="1">
    <citation type="journal article" date="2019" name="Gigascience">
        <title>De novo genome assembly of the endangered Acer yangbiense, a plant species with extremely small populations endemic to Yunnan Province, China.</title>
        <authorList>
            <person name="Yang J."/>
            <person name="Wariss H.M."/>
            <person name="Tao L."/>
            <person name="Zhang R."/>
            <person name="Yun Q."/>
            <person name="Hollingsworth P."/>
            <person name="Dao Z."/>
            <person name="Luo G."/>
            <person name="Guo H."/>
            <person name="Ma Y."/>
            <person name="Sun W."/>
        </authorList>
    </citation>
    <scope>NUCLEOTIDE SEQUENCE [LARGE SCALE GENOMIC DNA]</scope>
    <source>
        <strain evidence="3">cv. Malutang</strain>
    </source>
</reference>
<keyword evidence="3" id="KW-1185">Reference proteome</keyword>
<name>A0A5C7HK27_9ROSI</name>
<evidence type="ECO:0000259" key="1">
    <source>
        <dbReference type="Pfam" id="PF20511"/>
    </source>
</evidence>
<dbReference type="Pfam" id="PF20511">
    <property type="entry name" value="PMI_typeI_cat"/>
    <property type="match status" value="1"/>
</dbReference>
<dbReference type="InterPro" id="IPR016305">
    <property type="entry name" value="Mannose-6-P_Isomerase"/>
</dbReference>
<dbReference type="Proteomes" id="UP000323000">
    <property type="component" value="Chromosome 8"/>
</dbReference>
<proteinExistence type="predicted"/>
<dbReference type="Gene3D" id="2.60.120.10">
    <property type="entry name" value="Jelly Rolls"/>
    <property type="match status" value="2"/>
</dbReference>
<dbReference type="PANTHER" id="PTHR10309:SF10">
    <property type="entry name" value="MANNOSE-6-PHOSPHATE ISOMERASE"/>
    <property type="match status" value="1"/>
</dbReference>
<dbReference type="GO" id="GO:0008270">
    <property type="term" value="F:zinc ion binding"/>
    <property type="evidence" value="ECO:0007669"/>
    <property type="project" value="InterPro"/>
</dbReference>
<dbReference type="InterPro" id="IPR046457">
    <property type="entry name" value="PMI_typeI_cat"/>
</dbReference>
<comment type="caution">
    <text evidence="2">The sequence shown here is derived from an EMBL/GenBank/DDBJ whole genome shotgun (WGS) entry which is preliminary data.</text>
</comment>
<gene>
    <name evidence="2" type="ORF">EZV62_018686</name>
</gene>
<dbReference type="OrthoDB" id="1736228at2759"/>
<feature type="domain" description="Phosphomannose isomerase type I catalytic" evidence="1">
    <location>
        <begin position="5"/>
        <end position="40"/>
    </location>
</feature>
<dbReference type="PRINTS" id="PR00714">
    <property type="entry name" value="MAN6PISMRASE"/>
</dbReference>
<organism evidence="2 3">
    <name type="scientific">Acer yangbiense</name>
    <dbReference type="NCBI Taxonomy" id="1000413"/>
    <lineage>
        <taxon>Eukaryota</taxon>
        <taxon>Viridiplantae</taxon>
        <taxon>Streptophyta</taxon>
        <taxon>Embryophyta</taxon>
        <taxon>Tracheophyta</taxon>
        <taxon>Spermatophyta</taxon>
        <taxon>Magnoliopsida</taxon>
        <taxon>eudicotyledons</taxon>
        <taxon>Gunneridae</taxon>
        <taxon>Pentapetalae</taxon>
        <taxon>rosids</taxon>
        <taxon>malvids</taxon>
        <taxon>Sapindales</taxon>
        <taxon>Sapindaceae</taxon>
        <taxon>Hippocastanoideae</taxon>
        <taxon>Acereae</taxon>
        <taxon>Acer</taxon>
    </lineage>
</organism>
<dbReference type="PANTHER" id="PTHR10309">
    <property type="entry name" value="MANNOSE-6-PHOSPHATE ISOMERASE"/>
    <property type="match status" value="1"/>
</dbReference>
<dbReference type="UniPathway" id="UPA00126">
    <property type="reaction ID" value="UER00423"/>
</dbReference>
<evidence type="ECO:0000313" key="3">
    <source>
        <dbReference type="Proteomes" id="UP000323000"/>
    </source>
</evidence>
<dbReference type="GO" id="GO:0005829">
    <property type="term" value="C:cytosol"/>
    <property type="evidence" value="ECO:0007669"/>
    <property type="project" value="TreeGrafter"/>
</dbReference>
<accession>A0A5C7HK27</accession>
<dbReference type="EMBL" id="VAHF01000008">
    <property type="protein sequence ID" value="TXG57373.1"/>
    <property type="molecule type" value="Genomic_DNA"/>
</dbReference>